<feature type="domain" description="RING-type" evidence="10">
    <location>
        <begin position="232"/>
        <end position="273"/>
    </location>
</feature>
<evidence type="ECO:0000256" key="9">
    <source>
        <dbReference type="SAM" id="MobiDB-lite"/>
    </source>
</evidence>
<dbReference type="InterPro" id="IPR013083">
    <property type="entry name" value="Znf_RING/FYVE/PHD"/>
</dbReference>
<feature type="compositionally biased region" description="Basic residues" evidence="9">
    <location>
        <begin position="101"/>
        <end position="110"/>
    </location>
</feature>
<dbReference type="EC" id="2.3.2.27" evidence="2"/>
<dbReference type="PANTHER" id="PTHR15710">
    <property type="entry name" value="E3 UBIQUITIN-PROTEIN LIGASE PRAJA"/>
    <property type="match status" value="1"/>
</dbReference>
<keyword evidence="6" id="KW-0833">Ubl conjugation pathway</keyword>
<dbReference type="InterPro" id="IPR001841">
    <property type="entry name" value="Znf_RING"/>
</dbReference>
<dbReference type="Pfam" id="PF14369">
    <property type="entry name" value="Zn_ribbon_19"/>
    <property type="match status" value="1"/>
</dbReference>
<dbReference type="Pfam" id="PF13639">
    <property type="entry name" value="zf-RING_2"/>
    <property type="match status" value="1"/>
</dbReference>
<evidence type="ECO:0000256" key="6">
    <source>
        <dbReference type="ARBA" id="ARBA00022786"/>
    </source>
</evidence>
<dbReference type="AlphaFoldDB" id="A0A0K9NMJ4"/>
<dbReference type="OrthoDB" id="21204at2759"/>
<feature type="region of interest" description="Disordered" evidence="9">
    <location>
        <begin position="411"/>
        <end position="443"/>
    </location>
</feature>
<evidence type="ECO:0000313" key="11">
    <source>
        <dbReference type="EMBL" id="KMZ57190.1"/>
    </source>
</evidence>
<evidence type="ECO:0000256" key="5">
    <source>
        <dbReference type="ARBA" id="ARBA00022771"/>
    </source>
</evidence>
<comment type="caution">
    <text evidence="11">The sequence shown here is derived from an EMBL/GenBank/DDBJ whole genome shotgun (WGS) entry which is preliminary data.</text>
</comment>
<evidence type="ECO:0000256" key="8">
    <source>
        <dbReference type="PROSITE-ProRule" id="PRU00175"/>
    </source>
</evidence>
<dbReference type="Gene3D" id="3.30.40.10">
    <property type="entry name" value="Zinc/RING finger domain, C3HC4 (zinc finger)"/>
    <property type="match status" value="1"/>
</dbReference>
<feature type="compositionally biased region" description="Low complexity" evidence="9">
    <location>
        <begin position="50"/>
        <end position="68"/>
    </location>
</feature>
<accession>A0A0K9NMJ4</accession>
<dbReference type="FunFam" id="3.30.40.10:FF:000022">
    <property type="entry name" value="E3 ubiquitin-protein ligase RING1-like"/>
    <property type="match status" value="1"/>
</dbReference>
<dbReference type="CDD" id="cd16667">
    <property type="entry name" value="RING-H2_RNF126-like"/>
    <property type="match status" value="1"/>
</dbReference>
<dbReference type="STRING" id="29655.A0A0K9NMJ4"/>
<keyword evidence="7" id="KW-0862">Zinc</keyword>
<dbReference type="OMA" id="TWILDEQ"/>
<gene>
    <name evidence="11" type="ORF">ZOSMA_88G00110</name>
</gene>
<dbReference type="SMART" id="SM00184">
    <property type="entry name" value="RING"/>
    <property type="match status" value="1"/>
</dbReference>
<feature type="region of interest" description="Disordered" evidence="9">
    <location>
        <begin position="48"/>
        <end position="155"/>
    </location>
</feature>
<keyword evidence="4" id="KW-0479">Metal-binding</keyword>
<evidence type="ECO:0000256" key="4">
    <source>
        <dbReference type="ARBA" id="ARBA00022723"/>
    </source>
</evidence>
<protein>
    <recommendedName>
        <fullName evidence="2">RING-type E3 ubiquitin transferase</fullName>
        <ecNumber evidence="2">2.3.2.27</ecNumber>
    </recommendedName>
</protein>
<dbReference type="PANTHER" id="PTHR15710:SF217">
    <property type="entry name" value="E3 UBIQUITIN-PROTEIN LIGASE RDUF2"/>
    <property type="match status" value="1"/>
</dbReference>
<dbReference type="GO" id="GO:0061630">
    <property type="term" value="F:ubiquitin protein ligase activity"/>
    <property type="evidence" value="ECO:0000318"/>
    <property type="project" value="GO_Central"/>
</dbReference>
<dbReference type="EMBL" id="LFYR01002101">
    <property type="protein sequence ID" value="KMZ57190.1"/>
    <property type="molecule type" value="Genomic_DNA"/>
</dbReference>
<evidence type="ECO:0000259" key="10">
    <source>
        <dbReference type="PROSITE" id="PS50089"/>
    </source>
</evidence>
<evidence type="ECO:0000256" key="2">
    <source>
        <dbReference type="ARBA" id="ARBA00012483"/>
    </source>
</evidence>
<dbReference type="InterPro" id="IPR039525">
    <property type="entry name" value="RNF126-like_zinc-ribbon"/>
</dbReference>
<feature type="compositionally biased region" description="Low complexity" evidence="9">
    <location>
        <begin position="411"/>
        <end position="433"/>
    </location>
</feature>
<organism evidence="11 12">
    <name type="scientific">Zostera marina</name>
    <name type="common">Eelgrass</name>
    <dbReference type="NCBI Taxonomy" id="29655"/>
    <lineage>
        <taxon>Eukaryota</taxon>
        <taxon>Viridiplantae</taxon>
        <taxon>Streptophyta</taxon>
        <taxon>Embryophyta</taxon>
        <taxon>Tracheophyta</taxon>
        <taxon>Spermatophyta</taxon>
        <taxon>Magnoliopsida</taxon>
        <taxon>Liliopsida</taxon>
        <taxon>Zosteraceae</taxon>
        <taxon>Zostera</taxon>
    </lineage>
</organism>
<proteinExistence type="predicted"/>
<dbReference type="SUPFAM" id="SSF57850">
    <property type="entry name" value="RING/U-box"/>
    <property type="match status" value="1"/>
</dbReference>
<keyword evidence="5 8" id="KW-0863">Zinc-finger</keyword>
<dbReference type="GO" id="GO:0016567">
    <property type="term" value="P:protein ubiquitination"/>
    <property type="evidence" value="ECO:0000318"/>
    <property type="project" value="GO_Central"/>
</dbReference>
<evidence type="ECO:0000313" key="12">
    <source>
        <dbReference type="Proteomes" id="UP000036987"/>
    </source>
</evidence>
<dbReference type="PROSITE" id="PS50089">
    <property type="entry name" value="ZF_RING_2"/>
    <property type="match status" value="1"/>
</dbReference>
<comment type="catalytic activity">
    <reaction evidence="1">
        <text>S-ubiquitinyl-[E2 ubiquitin-conjugating enzyme]-L-cysteine + [acceptor protein]-L-lysine = [E2 ubiquitin-conjugating enzyme]-L-cysteine + N(6)-ubiquitinyl-[acceptor protein]-L-lysine.</text>
        <dbReference type="EC" id="2.3.2.27"/>
    </reaction>
</comment>
<dbReference type="Pfam" id="PF06547">
    <property type="entry name" value="DUF1117"/>
    <property type="match status" value="1"/>
</dbReference>
<evidence type="ECO:0000256" key="7">
    <source>
        <dbReference type="ARBA" id="ARBA00022833"/>
    </source>
</evidence>
<keyword evidence="3" id="KW-0808">Transferase</keyword>
<keyword evidence="12" id="KW-1185">Reference proteome</keyword>
<sequence>MSSPLSTTTATERTGSYWCYRCIRFVTVLSGDGVVCPDCDSGFLEEADAPQSFSPSTTPSPSFPISEPTSRRRFPATVMWVETPPSRDDGSGDVSAAGVQRNHHHQHPRHLSMDGARRSRRGGRNTDRSPFNPVIVLRRSVDGGSGDGERQGGSFELYYDDGTGSRLRALPASMSDFLMGSGFDRLLEQLAQIEHAGIGGRNLNHQPVSKSAIEAMPTIVIADCHVGLDSHCAVCKEIFEIGTEVREMPCKHIYHQDCIFPWLSLKNSCPVCRHEMPSDANHRRWGGSGGGDSSTAAPLSTLRSTLLPTQESDEGSNTPIEAGGEEERVGLTIWRLPGGGFAVGRFAGSRNGESELPVVYTEMDGGFNNNDTAPRSISWNSRVSRARDSNGIGRAFRGIFSFFGRLRSNSSASSTAARTGSSESESSTTSSTPRRGRMVSFFDRLSSRRSNDSNWALDGA</sequence>
<dbReference type="Proteomes" id="UP000036987">
    <property type="component" value="Unassembled WGS sequence"/>
</dbReference>
<evidence type="ECO:0000256" key="1">
    <source>
        <dbReference type="ARBA" id="ARBA00000900"/>
    </source>
</evidence>
<feature type="region of interest" description="Disordered" evidence="9">
    <location>
        <begin position="305"/>
        <end position="326"/>
    </location>
</feature>
<evidence type="ECO:0000256" key="3">
    <source>
        <dbReference type="ARBA" id="ARBA00022679"/>
    </source>
</evidence>
<dbReference type="InterPro" id="IPR010543">
    <property type="entry name" value="DUF1117"/>
</dbReference>
<dbReference type="GO" id="GO:0005737">
    <property type="term" value="C:cytoplasm"/>
    <property type="evidence" value="ECO:0000318"/>
    <property type="project" value="GO_Central"/>
</dbReference>
<reference evidence="12" key="1">
    <citation type="journal article" date="2016" name="Nature">
        <title>The genome of the seagrass Zostera marina reveals angiosperm adaptation to the sea.</title>
        <authorList>
            <person name="Olsen J.L."/>
            <person name="Rouze P."/>
            <person name="Verhelst B."/>
            <person name="Lin Y.-C."/>
            <person name="Bayer T."/>
            <person name="Collen J."/>
            <person name="Dattolo E."/>
            <person name="De Paoli E."/>
            <person name="Dittami S."/>
            <person name="Maumus F."/>
            <person name="Michel G."/>
            <person name="Kersting A."/>
            <person name="Lauritano C."/>
            <person name="Lohaus R."/>
            <person name="Toepel M."/>
            <person name="Tonon T."/>
            <person name="Vanneste K."/>
            <person name="Amirebrahimi M."/>
            <person name="Brakel J."/>
            <person name="Bostroem C."/>
            <person name="Chovatia M."/>
            <person name="Grimwood J."/>
            <person name="Jenkins J.W."/>
            <person name="Jueterbock A."/>
            <person name="Mraz A."/>
            <person name="Stam W.T."/>
            <person name="Tice H."/>
            <person name="Bornberg-Bauer E."/>
            <person name="Green P.J."/>
            <person name="Pearson G.A."/>
            <person name="Procaccini G."/>
            <person name="Duarte C.M."/>
            <person name="Schmutz J."/>
            <person name="Reusch T.B.H."/>
            <person name="Van de Peer Y."/>
        </authorList>
    </citation>
    <scope>NUCLEOTIDE SEQUENCE [LARGE SCALE GENOMIC DNA]</scope>
    <source>
        <strain evidence="12">cv. Finnish</strain>
    </source>
</reference>
<dbReference type="GO" id="GO:0008270">
    <property type="term" value="F:zinc ion binding"/>
    <property type="evidence" value="ECO:0007669"/>
    <property type="project" value="UniProtKB-KW"/>
</dbReference>
<name>A0A0K9NMJ4_ZOSMR</name>